<evidence type="ECO:0000256" key="7">
    <source>
        <dbReference type="SAM" id="Phobius"/>
    </source>
</evidence>
<reference evidence="9" key="1">
    <citation type="journal article" date="2020" name="Phytopathology">
        <title>Genome Sequence Resources of Colletotrichum truncatum, C. plurivorum, C. musicola, and C. sojae: Four Species Pathogenic to Soybean (Glycine max).</title>
        <authorList>
            <person name="Rogerio F."/>
            <person name="Boufleur T.R."/>
            <person name="Ciampi-Guillardi M."/>
            <person name="Sukno S.A."/>
            <person name="Thon M.R."/>
            <person name="Massola Junior N.S."/>
            <person name="Baroncelli R."/>
        </authorList>
    </citation>
    <scope>NUCLEOTIDE SEQUENCE</scope>
    <source>
        <strain evidence="9">LFN0074</strain>
    </source>
</reference>
<dbReference type="PANTHER" id="PTHR33048">
    <property type="entry name" value="PTH11-LIKE INTEGRAL MEMBRANE PROTEIN (AFU_ORTHOLOGUE AFUA_5G11245)"/>
    <property type="match status" value="1"/>
</dbReference>
<protein>
    <submittedName>
        <fullName evidence="9">Integral membrane protein</fullName>
    </submittedName>
</protein>
<feature type="transmembrane region" description="Helical" evidence="7">
    <location>
        <begin position="225"/>
        <end position="248"/>
    </location>
</feature>
<dbReference type="PANTHER" id="PTHR33048:SF47">
    <property type="entry name" value="INTEGRAL MEMBRANE PROTEIN-RELATED"/>
    <property type="match status" value="1"/>
</dbReference>
<keyword evidence="2 7" id="KW-0812">Transmembrane</keyword>
<evidence type="ECO:0000256" key="5">
    <source>
        <dbReference type="ARBA" id="ARBA00038359"/>
    </source>
</evidence>
<dbReference type="EMBL" id="WIGM01000926">
    <property type="protein sequence ID" value="KAF6808512.1"/>
    <property type="molecule type" value="Genomic_DNA"/>
</dbReference>
<feature type="transmembrane region" description="Helical" evidence="7">
    <location>
        <begin position="72"/>
        <end position="95"/>
    </location>
</feature>
<evidence type="ECO:0000256" key="4">
    <source>
        <dbReference type="ARBA" id="ARBA00023136"/>
    </source>
</evidence>
<dbReference type="AlphaFoldDB" id="A0A8H6J8L7"/>
<dbReference type="OrthoDB" id="3648173at2759"/>
<comment type="caution">
    <text evidence="9">The sequence shown here is derived from an EMBL/GenBank/DDBJ whole genome shotgun (WGS) entry which is preliminary data.</text>
</comment>
<evidence type="ECO:0000256" key="2">
    <source>
        <dbReference type="ARBA" id="ARBA00022692"/>
    </source>
</evidence>
<feature type="region of interest" description="Disordered" evidence="6">
    <location>
        <begin position="274"/>
        <end position="316"/>
    </location>
</feature>
<sequence length="316" mass="34745">MDGPAPDHALDGESRVGSVIALSASTCAIAVFAVALRFWSRAFFSKSFGMDDSCILVAVGPPSLSHTELNSVFYSSIVLYCVALITVRMSFLFFYRRIFPSPTLRKVCMWFIVGNGLWGTASICLNLFNCAPVQGFWDFTIPSKCVPPEVVWYFVSLTMVITDFAILILPLPAIRKLNTSPGRKMVLIGCFSVGFLTCLLSLIRLSSLKTAANKTDPNWDYVDAAMWSVAECNVAVFCACIPTLGPLVTGIKRYSLDSSQSRKLQQAAMEWANRDLHPPRELGATDLESTQRSHATQASEPLTIQSETGRSEKEGR</sequence>
<dbReference type="GO" id="GO:0016020">
    <property type="term" value="C:membrane"/>
    <property type="evidence" value="ECO:0007669"/>
    <property type="project" value="UniProtKB-SubCell"/>
</dbReference>
<feature type="domain" description="Rhodopsin" evidence="8">
    <location>
        <begin position="70"/>
        <end position="248"/>
    </location>
</feature>
<keyword evidence="10" id="KW-1185">Reference proteome</keyword>
<feature type="compositionally biased region" description="Polar residues" evidence="6">
    <location>
        <begin position="287"/>
        <end position="308"/>
    </location>
</feature>
<evidence type="ECO:0000313" key="10">
    <source>
        <dbReference type="Proteomes" id="UP000639643"/>
    </source>
</evidence>
<feature type="transmembrane region" description="Helical" evidence="7">
    <location>
        <begin position="150"/>
        <end position="174"/>
    </location>
</feature>
<dbReference type="Proteomes" id="UP000639643">
    <property type="component" value="Unassembled WGS sequence"/>
</dbReference>
<keyword evidence="4 7" id="KW-0472">Membrane</keyword>
<accession>A0A8H6J8L7</accession>
<feature type="transmembrane region" description="Helical" evidence="7">
    <location>
        <begin position="19"/>
        <end position="40"/>
    </location>
</feature>
<dbReference type="Pfam" id="PF20684">
    <property type="entry name" value="Fung_rhodopsin"/>
    <property type="match status" value="1"/>
</dbReference>
<feature type="transmembrane region" description="Helical" evidence="7">
    <location>
        <begin position="107"/>
        <end position="128"/>
    </location>
</feature>
<gene>
    <name evidence="9" type="ORF">CMUS01_13871</name>
</gene>
<comment type="similarity">
    <text evidence="5">Belongs to the SAT4 family.</text>
</comment>
<name>A0A8H6J8L7_9PEZI</name>
<evidence type="ECO:0000256" key="6">
    <source>
        <dbReference type="SAM" id="MobiDB-lite"/>
    </source>
</evidence>
<evidence type="ECO:0000259" key="8">
    <source>
        <dbReference type="Pfam" id="PF20684"/>
    </source>
</evidence>
<feature type="transmembrane region" description="Helical" evidence="7">
    <location>
        <begin position="186"/>
        <end position="205"/>
    </location>
</feature>
<evidence type="ECO:0000256" key="1">
    <source>
        <dbReference type="ARBA" id="ARBA00004141"/>
    </source>
</evidence>
<dbReference type="InterPro" id="IPR052337">
    <property type="entry name" value="SAT4-like"/>
</dbReference>
<comment type="subcellular location">
    <subcellularLocation>
        <location evidence="1">Membrane</location>
        <topology evidence="1">Multi-pass membrane protein</topology>
    </subcellularLocation>
</comment>
<proteinExistence type="inferred from homology"/>
<evidence type="ECO:0000313" key="9">
    <source>
        <dbReference type="EMBL" id="KAF6808512.1"/>
    </source>
</evidence>
<keyword evidence="3 7" id="KW-1133">Transmembrane helix</keyword>
<dbReference type="InterPro" id="IPR049326">
    <property type="entry name" value="Rhodopsin_dom_fungi"/>
</dbReference>
<organism evidence="9 10">
    <name type="scientific">Colletotrichum musicola</name>
    <dbReference type="NCBI Taxonomy" id="2175873"/>
    <lineage>
        <taxon>Eukaryota</taxon>
        <taxon>Fungi</taxon>
        <taxon>Dikarya</taxon>
        <taxon>Ascomycota</taxon>
        <taxon>Pezizomycotina</taxon>
        <taxon>Sordariomycetes</taxon>
        <taxon>Hypocreomycetidae</taxon>
        <taxon>Glomerellales</taxon>
        <taxon>Glomerellaceae</taxon>
        <taxon>Colletotrichum</taxon>
        <taxon>Colletotrichum orchidearum species complex</taxon>
    </lineage>
</organism>
<evidence type="ECO:0000256" key="3">
    <source>
        <dbReference type="ARBA" id="ARBA00022989"/>
    </source>
</evidence>